<evidence type="ECO:0000256" key="3">
    <source>
        <dbReference type="ARBA" id="ARBA00022679"/>
    </source>
</evidence>
<comment type="caution">
    <text evidence="7">The sequence shown here is derived from an EMBL/GenBank/DDBJ whole genome shotgun (WGS) entry which is preliminary data.</text>
</comment>
<dbReference type="SUPFAM" id="SSF52949">
    <property type="entry name" value="Macro domain-like"/>
    <property type="match status" value="1"/>
</dbReference>
<reference evidence="7" key="1">
    <citation type="journal article" date="2019" name="bioRxiv">
        <title>The Genome of the Zebra Mussel, Dreissena polymorpha: A Resource for Invasive Species Research.</title>
        <authorList>
            <person name="McCartney M.A."/>
            <person name="Auch B."/>
            <person name="Kono T."/>
            <person name="Mallez S."/>
            <person name="Zhang Y."/>
            <person name="Obille A."/>
            <person name="Becker A."/>
            <person name="Abrahante J.E."/>
            <person name="Garbe J."/>
            <person name="Badalamenti J.P."/>
            <person name="Herman A."/>
            <person name="Mangelson H."/>
            <person name="Liachko I."/>
            <person name="Sullivan S."/>
            <person name="Sone E.D."/>
            <person name="Koren S."/>
            <person name="Silverstein K.A.T."/>
            <person name="Beckman K.B."/>
            <person name="Gohl D.M."/>
        </authorList>
    </citation>
    <scope>NUCLEOTIDE SEQUENCE</scope>
    <source>
        <strain evidence="7">Duluth1</strain>
        <tissue evidence="7">Whole animal</tissue>
    </source>
</reference>
<name>A0A9D4FCJ3_DREPO</name>
<dbReference type="GO" id="GO:0070212">
    <property type="term" value="P:protein poly-ADP-ribosylation"/>
    <property type="evidence" value="ECO:0007669"/>
    <property type="project" value="TreeGrafter"/>
</dbReference>
<dbReference type="SMART" id="SM00506">
    <property type="entry name" value="A1pp"/>
    <property type="match status" value="1"/>
</dbReference>
<proteinExistence type="predicted"/>
<protein>
    <recommendedName>
        <fullName evidence="6">Macro domain-containing protein</fullName>
    </recommendedName>
</protein>
<dbReference type="InterPro" id="IPR002589">
    <property type="entry name" value="Macro_dom"/>
</dbReference>
<feature type="domain" description="Macro" evidence="6">
    <location>
        <begin position="1"/>
        <end position="175"/>
    </location>
</feature>
<dbReference type="PANTHER" id="PTHR14453:SF70">
    <property type="entry name" value="PROTEIN MONO-ADP-RIBOSYLTRANSFERASE PARP9"/>
    <property type="match status" value="1"/>
</dbReference>
<evidence type="ECO:0000256" key="1">
    <source>
        <dbReference type="ARBA" id="ARBA00004123"/>
    </source>
</evidence>
<dbReference type="GO" id="GO:0003950">
    <property type="term" value="F:NAD+ poly-ADP-ribosyltransferase activity"/>
    <property type="evidence" value="ECO:0007669"/>
    <property type="project" value="TreeGrafter"/>
</dbReference>
<sequence>MIQERIEGNRGNRCIPVLVSTTSTNLDLRNGAVSKTILKQAGPEIQQALKLNYPKGLSDGGVAVTKGYNLKCAHVIHGYVAPWDGQQKTRTDLRRFVTRCLEETQKMGHDGVAVPAIGTGALGYPKDVVATEMLTAVSEFAANNSNSPINRVEFVLFPTDSDTIKAFELEFSKWSMVSQQNRDRDYDYVGNSRTKAT</sequence>
<dbReference type="GO" id="GO:0060335">
    <property type="term" value="P:positive regulation of type II interferon-mediated signaling pathway"/>
    <property type="evidence" value="ECO:0007669"/>
    <property type="project" value="TreeGrafter"/>
</dbReference>
<dbReference type="Proteomes" id="UP000828390">
    <property type="component" value="Unassembled WGS sequence"/>
</dbReference>
<dbReference type="Pfam" id="PF01661">
    <property type="entry name" value="Macro"/>
    <property type="match status" value="1"/>
</dbReference>
<reference evidence="7" key="2">
    <citation type="submission" date="2020-11" db="EMBL/GenBank/DDBJ databases">
        <authorList>
            <person name="McCartney M.A."/>
            <person name="Auch B."/>
            <person name="Kono T."/>
            <person name="Mallez S."/>
            <person name="Becker A."/>
            <person name="Gohl D.M."/>
            <person name="Silverstein K.A.T."/>
            <person name="Koren S."/>
            <person name="Bechman K.B."/>
            <person name="Herman A."/>
            <person name="Abrahante J.E."/>
            <person name="Garbe J."/>
        </authorList>
    </citation>
    <scope>NUCLEOTIDE SEQUENCE</scope>
    <source>
        <strain evidence="7">Duluth1</strain>
        <tissue evidence="7">Whole animal</tissue>
    </source>
</reference>
<dbReference type="PROSITE" id="PS51154">
    <property type="entry name" value="MACRO"/>
    <property type="match status" value="1"/>
</dbReference>
<dbReference type="GO" id="GO:1990404">
    <property type="term" value="F:NAD+-protein mono-ADP-ribosyltransferase activity"/>
    <property type="evidence" value="ECO:0007669"/>
    <property type="project" value="TreeGrafter"/>
</dbReference>
<dbReference type="PANTHER" id="PTHR14453">
    <property type="entry name" value="PARP/ZINC FINGER CCCH TYPE DOMAIN CONTAINING PROTEIN"/>
    <property type="match status" value="1"/>
</dbReference>
<accession>A0A9D4FCJ3</accession>
<keyword evidence="2" id="KW-0328">Glycosyltransferase</keyword>
<dbReference type="GO" id="GO:0044389">
    <property type="term" value="F:ubiquitin-like protein ligase binding"/>
    <property type="evidence" value="ECO:0007669"/>
    <property type="project" value="TreeGrafter"/>
</dbReference>
<evidence type="ECO:0000259" key="6">
    <source>
        <dbReference type="PROSITE" id="PS51154"/>
    </source>
</evidence>
<dbReference type="EMBL" id="JAIWYP010000007">
    <property type="protein sequence ID" value="KAH3793337.1"/>
    <property type="molecule type" value="Genomic_DNA"/>
</dbReference>
<evidence type="ECO:0000256" key="4">
    <source>
        <dbReference type="ARBA" id="ARBA00023027"/>
    </source>
</evidence>
<evidence type="ECO:0000313" key="8">
    <source>
        <dbReference type="Proteomes" id="UP000828390"/>
    </source>
</evidence>
<dbReference type="AlphaFoldDB" id="A0A9D4FCJ3"/>
<keyword evidence="3" id="KW-0808">Transferase</keyword>
<dbReference type="GO" id="GO:0005737">
    <property type="term" value="C:cytoplasm"/>
    <property type="evidence" value="ECO:0007669"/>
    <property type="project" value="TreeGrafter"/>
</dbReference>
<dbReference type="GO" id="GO:0010629">
    <property type="term" value="P:negative regulation of gene expression"/>
    <property type="evidence" value="ECO:0007669"/>
    <property type="project" value="TreeGrafter"/>
</dbReference>
<dbReference type="Gene3D" id="3.40.220.10">
    <property type="entry name" value="Leucine Aminopeptidase, subunit E, domain 1"/>
    <property type="match status" value="1"/>
</dbReference>
<dbReference type="InterPro" id="IPR043472">
    <property type="entry name" value="Macro_dom-like"/>
</dbReference>
<gene>
    <name evidence="7" type="ORF">DPMN_146845</name>
</gene>
<evidence type="ECO:0000313" key="7">
    <source>
        <dbReference type="EMBL" id="KAH3793337.1"/>
    </source>
</evidence>
<keyword evidence="5" id="KW-0539">Nucleus</keyword>
<organism evidence="7 8">
    <name type="scientific">Dreissena polymorpha</name>
    <name type="common">Zebra mussel</name>
    <name type="synonym">Mytilus polymorpha</name>
    <dbReference type="NCBI Taxonomy" id="45954"/>
    <lineage>
        <taxon>Eukaryota</taxon>
        <taxon>Metazoa</taxon>
        <taxon>Spiralia</taxon>
        <taxon>Lophotrochozoa</taxon>
        <taxon>Mollusca</taxon>
        <taxon>Bivalvia</taxon>
        <taxon>Autobranchia</taxon>
        <taxon>Heteroconchia</taxon>
        <taxon>Euheterodonta</taxon>
        <taxon>Imparidentia</taxon>
        <taxon>Neoheterodontei</taxon>
        <taxon>Myida</taxon>
        <taxon>Dreissenoidea</taxon>
        <taxon>Dreissenidae</taxon>
        <taxon>Dreissena</taxon>
    </lineage>
</organism>
<dbReference type="GO" id="GO:0005634">
    <property type="term" value="C:nucleus"/>
    <property type="evidence" value="ECO:0007669"/>
    <property type="project" value="UniProtKB-SubCell"/>
</dbReference>
<evidence type="ECO:0000256" key="5">
    <source>
        <dbReference type="ARBA" id="ARBA00023242"/>
    </source>
</evidence>
<dbReference type="GO" id="GO:0003714">
    <property type="term" value="F:transcription corepressor activity"/>
    <property type="evidence" value="ECO:0007669"/>
    <property type="project" value="TreeGrafter"/>
</dbReference>
<comment type="subcellular location">
    <subcellularLocation>
        <location evidence="1">Nucleus</location>
    </subcellularLocation>
</comment>
<evidence type="ECO:0000256" key="2">
    <source>
        <dbReference type="ARBA" id="ARBA00022676"/>
    </source>
</evidence>
<dbReference type="InterPro" id="IPR052056">
    <property type="entry name" value="Mono-ARTD/PARP"/>
</dbReference>
<keyword evidence="4" id="KW-0520">NAD</keyword>
<keyword evidence="8" id="KW-1185">Reference proteome</keyword>